<comment type="caution">
    <text evidence="4">The sequence shown here is derived from an EMBL/GenBank/DDBJ whole genome shotgun (WGS) entry which is preliminary data.</text>
</comment>
<dbReference type="PANTHER" id="PTHR31745">
    <property type="entry name" value="SINGLE-STRANDED DNA-BINDING PROTEIN WHY2, MITOCHONDRIAL"/>
    <property type="match status" value="1"/>
</dbReference>
<proteinExistence type="inferred from homology"/>
<keyword evidence="3" id="KW-0812">Transmembrane</keyword>
<dbReference type="GO" id="GO:0006355">
    <property type="term" value="P:regulation of DNA-templated transcription"/>
    <property type="evidence" value="ECO:0007669"/>
    <property type="project" value="InterPro"/>
</dbReference>
<keyword evidence="5" id="KW-1185">Reference proteome</keyword>
<reference evidence="4" key="1">
    <citation type="submission" date="2019-09" db="EMBL/GenBank/DDBJ databases">
        <title>Draft genome information of white flower Hibiscus syriacus.</title>
        <authorList>
            <person name="Kim Y.-M."/>
        </authorList>
    </citation>
    <scope>NUCLEOTIDE SEQUENCE [LARGE SCALE GENOMIC DNA]</scope>
    <source>
        <strain evidence="4">YM2019G1</strain>
    </source>
</reference>
<keyword evidence="2" id="KW-0809">Transit peptide</keyword>
<organism evidence="4 5">
    <name type="scientific">Hibiscus syriacus</name>
    <name type="common">Rose of Sharon</name>
    <dbReference type="NCBI Taxonomy" id="106335"/>
    <lineage>
        <taxon>Eukaryota</taxon>
        <taxon>Viridiplantae</taxon>
        <taxon>Streptophyta</taxon>
        <taxon>Embryophyta</taxon>
        <taxon>Tracheophyta</taxon>
        <taxon>Spermatophyta</taxon>
        <taxon>Magnoliopsida</taxon>
        <taxon>eudicotyledons</taxon>
        <taxon>Gunneridae</taxon>
        <taxon>Pentapetalae</taxon>
        <taxon>rosids</taxon>
        <taxon>malvids</taxon>
        <taxon>Malvales</taxon>
        <taxon>Malvaceae</taxon>
        <taxon>Malvoideae</taxon>
        <taxon>Hibiscus</taxon>
    </lineage>
</organism>
<dbReference type="InterPro" id="IPR009044">
    <property type="entry name" value="ssDNA-bd_transcriptional_reg"/>
</dbReference>
<dbReference type="Proteomes" id="UP000436088">
    <property type="component" value="Unassembled WGS sequence"/>
</dbReference>
<dbReference type="PANTHER" id="PTHR31745:SF1">
    <property type="entry name" value="SINGLE-STRANDED DNA-BINDING PROTEIN WHY2, MITOCHONDRIAL"/>
    <property type="match status" value="1"/>
</dbReference>
<keyword evidence="3" id="KW-1133">Transmembrane helix</keyword>
<evidence type="ECO:0000256" key="2">
    <source>
        <dbReference type="ARBA" id="ARBA00022946"/>
    </source>
</evidence>
<evidence type="ECO:0000313" key="4">
    <source>
        <dbReference type="EMBL" id="KAE8706921.1"/>
    </source>
</evidence>
<name>A0A6A3AQG1_HIBSY</name>
<dbReference type="Gene3D" id="2.30.31.10">
    <property type="entry name" value="Transcriptional Coactivator Pc4, Chain A"/>
    <property type="match status" value="1"/>
</dbReference>
<dbReference type="GO" id="GO:0003697">
    <property type="term" value="F:single-stranded DNA binding"/>
    <property type="evidence" value="ECO:0007669"/>
    <property type="project" value="InterPro"/>
</dbReference>
<evidence type="ECO:0000313" key="5">
    <source>
        <dbReference type="Proteomes" id="UP000436088"/>
    </source>
</evidence>
<dbReference type="InterPro" id="IPR013742">
    <property type="entry name" value="Whirly"/>
</dbReference>
<accession>A0A6A3AQG1</accession>
<protein>
    <submittedName>
        <fullName evidence="4">Zinc finger family protein</fullName>
    </submittedName>
</protein>
<dbReference type="EMBL" id="VEPZ02000966">
    <property type="protein sequence ID" value="KAE8706921.1"/>
    <property type="molecule type" value="Genomic_DNA"/>
</dbReference>
<feature type="transmembrane region" description="Helical" evidence="3">
    <location>
        <begin position="461"/>
        <end position="481"/>
    </location>
</feature>
<gene>
    <name evidence="4" type="ORF">F3Y22_tig00110387pilonHSYRG00228</name>
</gene>
<keyword evidence="3" id="KW-0472">Membrane</keyword>
<sequence length="544" mass="61518">MFSLNFRGKSTEVGLVQNLQVVLVRDETGAANSKNSLDFKLTDCEQKAEHIAITPRTNTKILNQWRSLLSRNLYSKTLLYGKWDDARGALCPHGYEPRAAFSTSIREIPVPMLVRSLLTRYTREKLHSLFLLFCRLSSGTGGLRVDRRGSRMLTFLPAIVELKYDWEKRQVRNSSVNVCAFSHYTIYKGKAALSVSPLLSTFSKIDSGTGGLRVDRRGSMMLTFLSVIAERKHTDLVPNLQVGMSGMVKELLLERYINKEVCGSVVVPKSDISGTGGLRGDRHGSMMLTFLLAIAEHKYDWEKRQSGTGGLRVDRRGSMMLTFLPAIVEHNILLAGYIWFTITFSLDLSHYLVAPGLPLACRHTDLVPNLQVVRTWKGKYSLLEHVEFMPHVITFKGMCGMVKELLLKRYFSKEVCGSVVVPESDISGTGGLRVDRRVSMMLTFLPVIAERKYDWEKRHDIGLEFNILLVGYIWFMITFSLDLSHCLVALGLHLACMSGMVKELLLERYFNKFGIGGLIGDRRGSMMLTFLPAIAECKYDWEKR</sequence>
<evidence type="ECO:0000256" key="3">
    <source>
        <dbReference type="SAM" id="Phobius"/>
    </source>
</evidence>
<dbReference type="AlphaFoldDB" id="A0A6A3AQG1"/>
<dbReference type="GO" id="GO:0006952">
    <property type="term" value="P:defense response"/>
    <property type="evidence" value="ECO:0007669"/>
    <property type="project" value="InterPro"/>
</dbReference>
<comment type="similarity">
    <text evidence="1">Belongs to the Whirly family.</text>
</comment>
<evidence type="ECO:0000256" key="1">
    <source>
        <dbReference type="ARBA" id="ARBA00006061"/>
    </source>
</evidence>
<dbReference type="Pfam" id="PF08536">
    <property type="entry name" value="Whirly"/>
    <property type="match status" value="5"/>
</dbReference>
<dbReference type="SUPFAM" id="SSF54447">
    <property type="entry name" value="ssDNA-binding transcriptional regulator domain"/>
    <property type="match status" value="1"/>
</dbReference>